<dbReference type="InterPro" id="IPR001173">
    <property type="entry name" value="Glyco_trans_2-like"/>
</dbReference>
<dbReference type="Pfam" id="PF00535">
    <property type="entry name" value="Glycos_transf_2"/>
    <property type="match status" value="1"/>
</dbReference>
<sequence>MDDIGVVIPAYNVEKTISPLVRQIEDFGFRKENIIVVDDGSTDGTAVRVQQSGATVVRHDTNKGKGAALKTGFSVARARKLSGVVTLDADGQHRVSEIARFLEKKADYDMIIGYRHAVQRMPAIRKLTNKTTSLVVSLLSRQYVPDAQCGFRYIDLKIFNNVVLKTDNYQTESEAVVKSIRYKFRIGSVPISTVYDNEQSHIRPFIDTVRFINMAVRFFWH</sequence>
<gene>
    <name evidence="2" type="ORF">AMJ87_00875</name>
</gene>
<dbReference type="PANTHER" id="PTHR48090:SF7">
    <property type="entry name" value="RFBJ PROTEIN"/>
    <property type="match status" value="1"/>
</dbReference>
<dbReference type="PANTHER" id="PTHR48090">
    <property type="entry name" value="UNDECAPRENYL-PHOSPHATE 4-DEOXY-4-FORMAMIDO-L-ARABINOSE TRANSFERASE-RELATED"/>
    <property type="match status" value="1"/>
</dbReference>
<organism evidence="2 3">
    <name type="scientific">candidate division WOR_3 bacterium SM23_60</name>
    <dbReference type="NCBI Taxonomy" id="1703780"/>
    <lineage>
        <taxon>Bacteria</taxon>
        <taxon>Bacteria division WOR-3</taxon>
    </lineage>
</organism>
<dbReference type="InterPro" id="IPR029044">
    <property type="entry name" value="Nucleotide-diphossugar_trans"/>
</dbReference>
<dbReference type="CDD" id="cd04179">
    <property type="entry name" value="DPM_DPG-synthase_like"/>
    <property type="match status" value="1"/>
</dbReference>
<name>A0A0S8GMY1_UNCW3</name>
<dbReference type="AlphaFoldDB" id="A0A0S8GMY1"/>
<protein>
    <recommendedName>
        <fullName evidence="1">Glycosyltransferase 2-like domain-containing protein</fullName>
    </recommendedName>
</protein>
<proteinExistence type="predicted"/>
<accession>A0A0S8GMY1</accession>
<dbReference type="InterPro" id="IPR050256">
    <property type="entry name" value="Glycosyltransferase_2"/>
</dbReference>
<feature type="domain" description="Glycosyltransferase 2-like" evidence="1">
    <location>
        <begin position="6"/>
        <end position="131"/>
    </location>
</feature>
<dbReference type="SUPFAM" id="SSF53448">
    <property type="entry name" value="Nucleotide-diphospho-sugar transferases"/>
    <property type="match status" value="1"/>
</dbReference>
<reference evidence="2 3" key="1">
    <citation type="journal article" date="2015" name="Microbiome">
        <title>Genomic resolution of linkages in carbon, nitrogen, and sulfur cycling among widespread estuary sediment bacteria.</title>
        <authorList>
            <person name="Baker B.J."/>
            <person name="Lazar C.S."/>
            <person name="Teske A.P."/>
            <person name="Dick G.J."/>
        </authorList>
    </citation>
    <scope>NUCLEOTIDE SEQUENCE [LARGE SCALE GENOMIC DNA]</scope>
    <source>
        <strain evidence="2">SM23_60</strain>
    </source>
</reference>
<evidence type="ECO:0000259" key="1">
    <source>
        <dbReference type="Pfam" id="PF00535"/>
    </source>
</evidence>
<comment type="caution">
    <text evidence="2">The sequence shown here is derived from an EMBL/GenBank/DDBJ whole genome shotgun (WGS) entry which is preliminary data.</text>
</comment>
<evidence type="ECO:0000313" key="3">
    <source>
        <dbReference type="Proteomes" id="UP000051096"/>
    </source>
</evidence>
<evidence type="ECO:0000313" key="2">
    <source>
        <dbReference type="EMBL" id="KPK73732.1"/>
    </source>
</evidence>
<dbReference type="Proteomes" id="UP000051096">
    <property type="component" value="Unassembled WGS sequence"/>
</dbReference>
<dbReference type="Gene3D" id="3.90.550.10">
    <property type="entry name" value="Spore Coat Polysaccharide Biosynthesis Protein SpsA, Chain A"/>
    <property type="match status" value="1"/>
</dbReference>
<dbReference type="EMBL" id="LJUO01000004">
    <property type="protein sequence ID" value="KPK73732.1"/>
    <property type="molecule type" value="Genomic_DNA"/>
</dbReference>